<reference evidence="1" key="1">
    <citation type="submission" date="2018-02" db="EMBL/GenBank/DDBJ databases">
        <title>Rhizophora mucronata_Transcriptome.</title>
        <authorList>
            <person name="Meera S.P."/>
            <person name="Sreeshan A."/>
            <person name="Augustine A."/>
        </authorList>
    </citation>
    <scope>NUCLEOTIDE SEQUENCE</scope>
    <source>
        <tissue evidence="1">Leaf</tissue>
    </source>
</reference>
<sequence>MKFPCLVELI</sequence>
<evidence type="ECO:0000313" key="1">
    <source>
        <dbReference type="EMBL" id="MBX40100.1"/>
    </source>
</evidence>
<proteinExistence type="predicted"/>
<name>A0A2P2NCD4_RHIMU</name>
<dbReference type="EMBL" id="GGEC01059616">
    <property type="protein sequence ID" value="MBX40100.1"/>
    <property type="molecule type" value="Transcribed_RNA"/>
</dbReference>
<protein>
    <submittedName>
        <fullName evidence="1">Uncharacterized protein</fullName>
    </submittedName>
</protein>
<accession>A0A2P2NCD4</accession>
<organism evidence="1">
    <name type="scientific">Rhizophora mucronata</name>
    <name type="common">Asiatic mangrove</name>
    <dbReference type="NCBI Taxonomy" id="61149"/>
    <lineage>
        <taxon>Eukaryota</taxon>
        <taxon>Viridiplantae</taxon>
        <taxon>Streptophyta</taxon>
        <taxon>Embryophyta</taxon>
        <taxon>Tracheophyta</taxon>
        <taxon>Spermatophyta</taxon>
        <taxon>Magnoliopsida</taxon>
        <taxon>eudicotyledons</taxon>
        <taxon>Gunneridae</taxon>
        <taxon>Pentapetalae</taxon>
        <taxon>rosids</taxon>
        <taxon>fabids</taxon>
        <taxon>Malpighiales</taxon>
        <taxon>Rhizophoraceae</taxon>
        <taxon>Rhizophora</taxon>
    </lineage>
</organism>